<keyword evidence="2" id="KW-0472">Membrane</keyword>
<dbReference type="AlphaFoldDB" id="A0A381UJT4"/>
<comment type="subcellular location">
    <subcellularLocation>
        <location evidence="1">Membrane</location>
    </subcellularLocation>
</comment>
<evidence type="ECO:0000256" key="2">
    <source>
        <dbReference type="ARBA" id="ARBA00023136"/>
    </source>
</evidence>
<dbReference type="EMBL" id="UINC01006507">
    <property type="protein sequence ID" value="SVA27928.1"/>
    <property type="molecule type" value="Genomic_DNA"/>
</dbReference>
<gene>
    <name evidence="4" type="ORF">METZ01_LOCUS80782</name>
</gene>
<name>A0A381UJT4_9ZZZZ</name>
<sequence>MTLENSDYFFYYAYLKNQIDYHFVAFQNADFFNVDYFSIGRLRHYGLQGFISHPFSRFQRIDYGLSWHNINYSILEQSTDEFNQIHYLSTYSSDYSTILPTVSWIYDNSVFGFTGPVDGFRQNMSLTVNPGYGSNDLKFQTFKTDSRKYWLLGKDYTLAIRGFFGKSIGPKSSKGGKRKGGQKFFLGGIPYLLGGGGETNGVEDESHFRNVILDTSNASLIHDIYFTEYAFPLRGARFAERFGTNATLLNFEVRFPFINYLALGFPLKVIFGNIRGHAFMDVGAAWDDPKEFTNTSWPDRYGSSNSGEFSPWVTTIGLGTKINLGYFLLRIETAWDKNPNGYSKAQWYFSLGPDW</sequence>
<organism evidence="4">
    <name type="scientific">marine metagenome</name>
    <dbReference type="NCBI Taxonomy" id="408172"/>
    <lineage>
        <taxon>unclassified sequences</taxon>
        <taxon>metagenomes</taxon>
        <taxon>ecological metagenomes</taxon>
    </lineage>
</organism>
<evidence type="ECO:0000313" key="4">
    <source>
        <dbReference type="EMBL" id="SVA27928.1"/>
    </source>
</evidence>
<dbReference type="Pfam" id="PF01103">
    <property type="entry name" value="Omp85"/>
    <property type="match status" value="1"/>
</dbReference>
<accession>A0A381UJT4</accession>
<dbReference type="InterPro" id="IPR000184">
    <property type="entry name" value="Bac_surfAg_D15"/>
</dbReference>
<dbReference type="GO" id="GO:0019867">
    <property type="term" value="C:outer membrane"/>
    <property type="evidence" value="ECO:0007669"/>
    <property type="project" value="InterPro"/>
</dbReference>
<evidence type="ECO:0000259" key="3">
    <source>
        <dbReference type="Pfam" id="PF01103"/>
    </source>
</evidence>
<reference evidence="4" key="1">
    <citation type="submission" date="2018-05" db="EMBL/GenBank/DDBJ databases">
        <authorList>
            <person name="Lanie J.A."/>
            <person name="Ng W.-L."/>
            <person name="Kazmierczak K.M."/>
            <person name="Andrzejewski T.M."/>
            <person name="Davidsen T.M."/>
            <person name="Wayne K.J."/>
            <person name="Tettelin H."/>
            <person name="Glass J.I."/>
            <person name="Rusch D."/>
            <person name="Podicherti R."/>
            <person name="Tsui H.-C.T."/>
            <person name="Winkler M.E."/>
        </authorList>
    </citation>
    <scope>NUCLEOTIDE SEQUENCE</scope>
</reference>
<feature type="domain" description="Bacterial surface antigen (D15)" evidence="3">
    <location>
        <begin position="40"/>
        <end position="355"/>
    </location>
</feature>
<proteinExistence type="predicted"/>
<protein>
    <recommendedName>
        <fullName evidence="3">Bacterial surface antigen (D15) domain-containing protein</fullName>
    </recommendedName>
</protein>
<dbReference type="Gene3D" id="2.40.160.50">
    <property type="entry name" value="membrane protein fhac: a member of the omp85/tpsb transporter family"/>
    <property type="match status" value="1"/>
</dbReference>
<evidence type="ECO:0000256" key="1">
    <source>
        <dbReference type="ARBA" id="ARBA00004370"/>
    </source>
</evidence>